<proteinExistence type="predicted"/>
<evidence type="ECO:0000313" key="2">
    <source>
        <dbReference type="Proteomes" id="UP000663929"/>
    </source>
</evidence>
<dbReference type="AlphaFoldDB" id="A0A8A4TMR7"/>
<evidence type="ECO:0008006" key="3">
    <source>
        <dbReference type="Google" id="ProtNLM"/>
    </source>
</evidence>
<sequence>MMPATRPFQLLTLRLVGLFALLALLVWFGIVQPIRQVSEQRGQTYEAQVRQAEVARQLAEQEVWETLDSTLRDQLATVQAELSSFHHEQTYIRDIHQLSDRHQVALRKVHVREDAAGIELSFDAEGSFAALVDFCYEVETHALPIRIDRLRVEPKDRALLAHMDLLMWQEAQK</sequence>
<keyword evidence="2" id="KW-1185">Reference proteome</keyword>
<reference evidence="1" key="1">
    <citation type="submission" date="2021-03" db="EMBL/GenBank/DDBJ databases">
        <title>Acanthopleuribacteraceae sp. M133.</title>
        <authorList>
            <person name="Wang G."/>
        </authorList>
    </citation>
    <scope>NUCLEOTIDE SEQUENCE</scope>
    <source>
        <strain evidence="1">M133</strain>
    </source>
</reference>
<name>A0A8A4TMR7_SULCO</name>
<dbReference type="EMBL" id="CP071793">
    <property type="protein sequence ID" value="QTD50181.1"/>
    <property type="molecule type" value="Genomic_DNA"/>
</dbReference>
<dbReference type="RefSeq" id="WP_237379812.1">
    <property type="nucleotide sequence ID" value="NZ_CP071793.1"/>
</dbReference>
<organism evidence="1 2">
    <name type="scientific">Sulfidibacter corallicola</name>
    <dbReference type="NCBI Taxonomy" id="2818388"/>
    <lineage>
        <taxon>Bacteria</taxon>
        <taxon>Pseudomonadati</taxon>
        <taxon>Acidobacteriota</taxon>
        <taxon>Holophagae</taxon>
        <taxon>Acanthopleuribacterales</taxon>
        <taxon>Acanthopleuribacteraceae</taxon>
        <taxon>Sulfidibacter</taxon>
    </lineage>
</organism>
<protein>
    <recommendedName>
        <fullName evidence="3">Type II secretion system (T2SS), protein M subtype b</fullName>
    </recommendedName>
</protein>
<evidence type="ECO:0000313" key="1">
    <source>
        <dbReference type="EMBL" id="QTD50181.1"/>
    </source>
</evidence>
<accession>A0A8A4TMR7</accession>
<dbReference type="KEGG" id="scor:J3U87_31740"/>
<dbReference type="Proteomes" id="UP000663929">
    <property type="component" value="Chromosome"/>
</dbReference>
<gene>
    <name evidence="1" type="ORF">J3U87_31740</name>
</gene>